<gene>
    <name evidence="1" type="ORF">I6N96_11045</name>
</gene>
<protein>
    <submittedName>
        <fullName evidence="1">Uncharacterized protein</fullName>
    </submittedName>
</protein>
<name>A0ABS4CJK7_9ENTE</name>
<organism evidence="1 2">
    <name type="scientific">Enterococcus larvae</name>
    <dbReference type="NCBI Taxonomy" id="2794352"/>
    <lineage>
        <taxon>Bacteria</taxon>
        <taxon>Bacillati</taxon>
        <taxon>Bacillota</taxon>
        <taxon>Bacilli</taxon>
        <taxon>Lactobacillales</taxon>
        <taxon>Enterococcaceae</taxon>
        <taxon>Enterococcus</taxon>
    </lineage>
</organism>
<evidence type="ECO:0000313" key="1">
    <source>
        <dbReference type="EMBL" id="MBP1046803.1"/>
    </source>
</evidence>
<reference evidence="1 2" key="1">
    <citation type="submission" date="2020-12" db="EMBL/GenBank/DDBJ databases">
        <title>Vagococcus allomyrinae sp. nov. and Enterococcus lavae sp. nov., isolated from the larvae of Allomyrina dichotoma.</title>
        <authorList>
            <person name="Lee S.D."/>
        </authorList>
    </citation>
    <scope>NUCLEOTIDE SEQUENCE [LARGE SCALE GENOMIC DNA]</scope>
    <source>
        <strain evidence="1 2">BWM-S5</strain>
    </source>
</reference>
<keyword evidence="2" id="KW-1185">Reference proteome</keyword>
<dbReference type="RefSeq" id="WP_209557601.1">
    <property type="nucleotide sequence ID" value="NZ_JAEDXU010000005.1"/>
</dbReference>
<sequence>METKKIVVDKGEIVEKGKEFSDSFLTYFRFRLFFIIIEKMAHWELE</sequence>
<dbReference type="EMBL" id="JAEDXU010000005">
    <property type="protein sequence ID" value="MBP1046803.1"/>
    <property type="molecule type" value="Genomic_DNA"/>
</dbReference>
<comment type="caution">
    <text evidence="1">The sequence shown here is derived from an EMBL/GenBank/DDBJ whole genome shotgun (WGS) entry which is preliminary data.</text>
</comment>
<proteinExistence type="predicted"/>
<evidence type="ECO:0000313" key="2">
    <source>
        <dbReference type="Proteomes" id="UP000673375"/>
    </source>
</evidence>
<accession>A0ABS4CJK7</accession>
<dbReference type="Proteomes" id="UP000673375">
    <property type="component" value="Unassembled WGS sequence"/>
</dbReference>